<dbReference type="InterPro" id="IPR036047">
    <property type="entry name" value="F-box-like_dom_sf"/>
</dbReference>
<evidence type="ECO:0000313" key="2">
    <source>
        <dbReference type="EMBL" id="KAF5330218.1"/>
    </source>
</evidence>
<reference evidence="2 3" key="1">
    <citation type="journal article" date="2020" name="ISME J.">
        <title>Uncovering the hidden diversity of litter-decomposition mechanisms in mushroom-forming fungi.</title>
        <authorList>
            <person name="Floudas D."/>
            <person name="Bentzer J."/>
            <person name="Ahren D."/>
            <person name="Johansson T."/>
            <person name="Persson P."/>
            <person name="Tunlid A."/>
        </authorList>
    </citation>
    <scope>NUCLEOTIDE SEQUENCE [LARGE SCALE GENOMIC DNA]</scope>
    <source>
        <strain evidence="2 3">CBS 175.51</strain>
    </source>
</reference>
<evidence type="ECO:0000259" key="1">
    <source>
        <dbReference type="PROSITE" id="PS50181"/>
    </source>
</evidence>
<name>A0A8H5BXA2_9AGAR</name>
<sequence>MSLSALPLELKLKAIVELEAWDILHLEQSCKNMYELIEGSPDVWKSLLKRLCASEKWIWVSYDDLSTAFDFKSACVRSMRFIKLVCGEDSNNLTETLEIIRPFASTAVKPRSSSIDGPLSAFDSGTFKGEFASAAAVVYLVPGGRFLVTVHVPWLFLWDLRTSAFEGSTSGTPSILSRHRLSFQGRTMRAPSIVLAEVIEASTVRILLEEAEPEGVSTFKYSFELVEIEFTAGDKPFSRTLGQLRVLYPMDTYATPVATYHGHQVFIQWTYHILARPKKLLYVDVAGVHGLPFPNEGVYRAVPVGVVPLRQRSPPLEIPFTFSIPHPEDTACLPSPSTHVTILRNDPDSGPIICAVGEYNYLEPSLDPGFSSNIYHYSFTDPTDPSEGTIRLAERNVYPPSWELSKPSHDFPCGADSVGYLWSNMSGYGPNAIVDRRSTIHISVTRLPSLSSTAETRHPPIIRSSRKETIPWRQTPGVPRVYSLCAATGRLAVLWWLMDPERESDRLLEVYDFL</sequence>
<dbReference type="AlphaFoldDB" id="A0A8H5BXA2"/>
<dbReference type="SUPFAM" id="SSF81383">
    <property type="entry name" value="F-box domain"/>
    <property type="match status" value="1"/>
</dbReference>
<dbReference type="OrthoDB" id="2688364at2759"/>
<accession>A0A8H5BXA2</accession>
<dbReference type="EMBL" id="JAACJK010000116">
    <property type="protein sequence ID" value="KAF5330218.1"/>
    <property type="molecule type" value="Genomic_DNA"/>
</dbReference>
<protein>
    <recommendedName>
        <fullName evidence="1">F-box domain-containing protein</fullName>
    </recommendedName>
</protein>
<gene>
    <name evidence="2" type="ORF">D9611_010637</name>
</gene>
<proteinExistence type="predicted"/>
<feature type="domain" description="F-box" evidence="1">
    <location>
        <begin position="1"/>
        <end position="47"/>
    </location>
</feature>
<keyword evidence="3" id="KW-1185">Reference proteome</keyword>
<evidence type="ECO:0000313" key="3">
    <source>
        <dbReference type="Proteomes" id="UP000541558"/>
    </source>
</evidence>
<organism evidence="2 3">
    <name type="scientific">Ephemerocybe angulata</name>
    <dbReference type="NCBI Taxonomy" id="980116"/>
    <lineage>
        <taxon>Eukaryota</taxon>
        <taxon>Fungi</taxon>
        <taxon>Dikarya</taxon>
        <taxon>Basidiomycota</taxon>
        <taxon>Agaricomycotina</taxon>
        <taxon>Agaricomycetes</taxon>
        <taxon>Agaricomycetidae</taxon>
        <taxon>Agaricales</taxon>
        <taxon>Agaricineae</taxon>
        <taxon>Psathyrellaceae</taxon>
        <taxon>Ephemerocybe</taxon>
    </lineage>
</organism>
<comment type="caution">
    <text evidence="2">The sequence shown here is derived from an EMBL/GenBank/DDBJ whole genome shotgun (WGS) entry which is preliminary data.</text>
</comment>
<dbReference type="Proteomes" id="UP000541558">
    <property type="component" value="Unassembled WGS sequence"/>
</dbReference>
<dbReference type="PROSITE" id="PS50181">
    <property type="entry name" value="FBOX"/>
    <property type="match status" value="1"/>
</dbReference>
<dbReference type="InterPro" id="IPR001810">
    <property type="entry name" value="F-box_dom"/>
</dbReference>